<keyword evidence="1 4" id="KW-0645">Protease</keyword>
<evidence type="ECO:0000256" key="2">
    <source>
        <dbReference type="ARBA" id="ARBA00022801"/>
    </source>
</evidence>
<protein>
    <recommendedName>
        <fullName evidence="4">Germination protease</fullName>
        <ecNumber evidence="4">3.4.24.78</ecNumber>
    </recommendedName>
    <alternativeName>
        <fullName evidence="4">GPR endopeptidase</fullName>
    </alternativeName>
    <alternativeName>
        <fullName evidence="4">Germination proteinase</fullName>
    </alternativeName>
    <alternativeName>
        <fullName evidence="4">Spore protease</fullName>
    </alternativeName>
</protein>
<dbReference type="InterPro" id="IPR023430">
    <property type="entry name" value="Pept_HybD-like_dom_sf"/>
</dbReference>
<dbReference type="Gene3D" id="3.40.50.1450">
    <property type="entry name" value="HybD-like"/>
    <property type="match status" value="1"/>
</dbReference>
<keyword evidence="3 4" id="KW-0865">Zymogen</keyword>
<comment type="caution">
    <text evidence="5">The sequence shown here is derived from an EMBL/GenBank/DDBJ whole genome shotgun (WGS) entry which is preliminary data.</text>
</comment>
<dbReference type="GO" id="GO:0016787">
    <property type="term" value="F:hydrolase activity"/>
    <property type="evidence" value="ECO:0007669"/>
    <property type="project" value="UniProtKB-KW"/>
</dbReference>
<dbReference type="SUPFAM" id="SSF53163">
    <property type="entry name" value="HybD-like"/>
    <property type="match status" value="1"/>
</dbReference>
<evidence type="ECO:0000313" key="6">
    <source>
        <dbReference type="Proteomes" id="UP001314681"/>
    </source>
</evidence>
<evidence type="ECO:0000313" key="5">
    <source>
        <dbReference type="EMBL" id="MBU9729068.1"/>
    </source>
</evidence>
<gene>
    <name evidence="4 5" type="primary">gpr</name>
    <name evidence="5" type="ORF">KTH90_24050</name>
</gene>
<dbReference type="InterPro" id="IPR005080">
    <property type="entry name" value="Peptidase_A25"/>
</dbReference>
<dbReference type="NCBIfam" id="TIGR01441">
    <property type="entry name" value="GPR"/>
    <property type="match status" value="1"/>
</dbReference>
<evidence type="ECO:0000256" key="3">
    <source>
        <dbReference type="ARBA" id="ARBA00023145"/>
    </source>
</evidence>
<dbReference type="Pfam" id="PF03418">
    <property type="entry name" value="Peptidase_A25"/>
    <property type="match status" value="1"/>
</dbReference>
<dbReference type="HAMAP" id="MF_00626">
    <property type="entry name" value="Germination_prot"/>
    <property type="match status" value="1"/>
</dbReference>
<name>A0ABS6KF15_9FIRM</name>
<keyword evidence="2 4" id="KW-0378">Hydrolase</keyword>
<reference evidence="5 6" key="1">
    <citation type="submission" date="2021-06" db="EMBL/GenBank/DDBJ databases">
        <title>Description of novel taxa of the family Lachnospiraceae.</title>
        <authorList>
            <person name="Chaplin A.V."/>
            <person name="Sokolova S.R."/>
            <person name="Pikina A.P."/>
            <person name="Korzhanova M."/>
            <person name="Belova V."/>
            <person name="Korostin D."/>
            <person name="Efimov B.A."/>
        </authorList>
    </citation>
    <scope>NUCLEOTIDE SEQUENCE [LARGE SCALE GENOMIC DNA]</scope>
    <source>
        <strain evidence="5 6">ASD4241</strain>
    </source>
</reference>
<dbReference type="RefSeq" id="WP_158355531.1">
    <property type="nucleotide sequence ID" value="NZ_JAHQCX010000028.1"/>
</dbReference>
<evidence type="ECO:0000256" key="4">
    <source>
        <dbReference type="HAMAP-Rule" id="MF_00626"/>
    </source>
</evidence>
<comment type="subunit">
    <text evidence="4">Homotetramer.</text>
</comment>
<comment type="similarity">
    <text evidence="4">Belongs to the peptidase A25 family.</text>
</comment>
<dbReference type="Proteomes" id="UP001314681">
    <property type="component" value="Unassembled WGS sequence"/>
</dbReference>
<dbReference type="EMBL" id="JAHQCX010000028">
    <property type="protein sequence ID" value="MBU9729068.1"/>
    <property type="molecule type" value="Genomic_DNA"/>
</dbReference>
<comment type="catalytic activity">
    <reaction evidence="4">
        <text>Endopeptidase action with P4 Glu or Asp, P1 preferably Glu &gt; Asp, P1' hydrophobic and P2' Ala.</text>
        <dbReference type="EC" id="3.4.24.78"/>
    </reaction>
</comment>
<dbReference type="PIRSF" id="PIRSF019549">
    <property type="entry name" value="Peptidase_A25"/>
    <property type="match status" value="1"/>
</dbReference>
<keyword evidence="6" id="KW-1185">Reference proteome</keyword>
<dbReference type="EC" id="3.4.24.78" evidence="4"/>
<accession>A0ABS6KF15</accession>
<feature type="chain" id="PRO_5044919836" description="Germination protease" evidence="4">
    <location>
        <begin position="11"/>
        <end position="319"/>
    </location>
</feature>
<proteinExistence type="inferred from homology"/>
<sequence>MLDKFRVRTDLALEAKESFEQDDVEIKGVVVEEEYDEKREIHITKVKIETEKGAKAMGKPIGTYITLEAPNMSDPDEDYHKEISTVLADHIRNLIDHSEEEQSILVVGLGNREVTPDALGPEVVGNLLITRHVIQEYGKLAMGKDKVNLISGIVPGVMAQTGMETLEIIRGVVEETKPSLVIAIDALAARSTKRLSRTIQITDTGINPGSGVGNHRHALTRETLGVPVIAIGIPTVVDAATIVNDTMENLIEAMEQSDHMKGFGNTWREFDSSEKYQLIRELISPHLNGMFVTPKDIDDTIKRISFTVSEALNMAFQLS</sequence>
<comment type="function">
    <text evidence="4">Initiates the rapid degradation of small, acid-soluble proteins during spore germination.</text>
</comment>
<feature type="propeptide" id="PRO_5044919835" evidence="4">
    <location>
        <begin position="1"/>
        <end position="10"/>
    </location>
</feature>
<comment type="PTM">
    <text evidence="4">Autoproteolytically processed. The inactive tetrameric zymogen termed p46 autoprocesses to a smaller form termed p41, which is active only during spore germination.</text>
</comment>
<evidence type="ECO:0000256" key="1">
    <source>
        <dbReference type="ARBA" id="ARBA00022670"/>
    </source>
</evidence>
<organism evidence="5 6">
    <name type="scientific">Diplocloster modestus</name>
    <dbReference type="NCBI Taxonomy" id="2850322"/>
    <lineage>
        <taxon>Bacteria</taxon>
        <taxon>Bacillati</taxon>
        <taxon>Bacillota</taxon>
        <taxon>Clostridia</taxon>
        <taxon>Lachnospirales</taxon>
        <taxon>Lachnospiraceae</taxon>
        <taxon>Diplocloster</taxon>
    </lineage>
</organism>